<protein>
    <recommendedName>
        <fullName evidence="1">Carrier domain-containing protein</fullName>
    </recommendedName>
</protein>
<dbReference type="STRING" id="1091494.MEALZ_2721"/>
<gene>
    <name evidence="2" type="ordered locus">MEALZ_2721</name>
</gene>
<dbReference type="KEGG" id="mah:MEALZ_2721"/>
<dbReference type="PATRIC" id="fig|271065.3.peg.2793"/>
<dbReference type="Gene3D" id="1.10.1200.10">
    <property type="entry name" value="ACP-like"/>
    <property type="match status" value="1"/>
</dbReference>
<dbReference type="EMBL" id="FO082060">
    <property type="protein sequence ID" value="CCE24395.1"/>
    <property type="molecule type" value="Genomic_DNA"/>
</dbReference>
<evidence type="ECO:0000313" key="2">
    <source>
        <dbReference type="EMBL" id="CCE24395.1"/>
    </source>
</evidence>
<dbReference type="AlphaFoldDB" id="G4SYU8"/>
<accession>G4SYU8</accession>
<organism evidence="2 3">
    <name type="scientific">Methylotuvimicrobium alcaliphilum (strain DSM 19304 / NCIMB 14124 / VKM B-2133 / 20Z)</name>
    <name type="common">Methylomicrobium alcaliphilum</name>
    <dbReference type="NCBI Taxonomy" id="1091494"/>
    <lineage>
        <taxon>Bacteria</taxon>
        <taxon>Pseudomonadati</taxon>
        <taxon>Pseudomonadota</taxon>
        <taxon>Gammaproteobacteria</taxon>
        <taxon>Methylococcales</taxon>
        <taxon>Methylococcaceae</taxon>
        <taxon>Methylotuvimicrobium</taxon>
    </lineage>
</organism>
<dbReference type="SUPFAM" id="SSF47336">
    <property type="entry name" value="ACP-like"/>
    <property type="match status" value="1"/>
</dbReference>
<feature type="domain" description="Carrier" evidence="1">
    <location>
        <begin position="49"/>
        <end position="89"/>
    </location>
</feature>
<dbReference type="HOGENOM" id="CLU_108696_8_1_6"/>
<keyword evidence="3" id="KW-1185">Reference proteome</keyword>
<dbReference type="Proteomes" id="UP000008315">
    <property type="component" value="Chromosome"/>
</dbReference>
<evidence type="ECO:0000259" key="1">
    <source>
        <dbReference type="Pfam" id="PF00550"/>
    </source>
</evidence>
<evidence type="ECO:0000313" key="3">
    <source>
        <dbReference type="Proteomes" id="UP000008315"/>
    </source>
</evidence>
<dbReference type="InterPro" id="IPR036736">
    <property type="entry name" value="ACP-like_sf"/>
</dbReference>
<dbReference type="InterPro" id="IPR009081">
    <property type="entry name" value="PP-bd_ACP"/>
</dbReference>
<proteinExistence type="predicted"/>
<reference evidence="3" key="1">
    <citation type="journal article" date="2012" name="J. Bacteriol.">
        <title>Genome sequence of the haloalkaliphilic methanotrophic bacterium Methylomicrobium alcaliphilum 20Z.</title>
        <authorList>
            <person name="Vuilleumier S."/>
            <person name="Khmelenina V.N."/>
            <person name="Bringel F."/>
            <person name="Reshetnikov A.S."/>
            <person name="Lajus A."/>
            <person name="Mangenot S."/>
            <person name="Rouy Z."/>
            <person name="Op den Camp H.J."/>
            <person name="Jetten M.S."/>
            <person name="Dispirito A.A."/>
            <person name="Dunfield P."/>
            <person name="Klotz M.G."/>
            <person name="Semrau J.D."/>
            <person name="Stein L.Y."/>
            <person name="Barbe V."/>
            <person name="Medigue C."/>
            <person name="Trotsenko Y.A."/>
            <person name="Kalyuzhnaya M.G."/>
        </authorList>
    </citation>
    <scope>NUCLEOTIDE SEQUENCE [LARGE SCALE GENOMIC DNA]</scope>
    <source>
        <strain evidence="3">DSM 19304 / NCIMB 14124 / VKM B-2133 / 20Z</strain>
    </source>
</reference>
<sequence length="97" mass="11268">MNLYYEKNRLIYMNIPDKVISSIYQALNLNKEQRNLNSDSILLGAIPEMDSMAVVTIITSLEQEFDFIAEDDELDAEMFETVGSVINYVLRKIREKE</sequence>
<name>G4SYU8_META2</name>
<dbReference type="Pfam" id="PF00550">
    <property type="entry name" value="PP-binding"/>
    <property type="match status" value="1"/>
</dbReference>